<dbReference type="InterPro" id="IPR019758">
    <property type="entry name" value="Pept_S26A_signal_pept_1_CS"/>
</dbReference>
<protein>
    <recommendedName>
        <fullName evidence="4 7">Signal peptidase I</fullName>
        <ecNumber evidence="3 7">3.4.21.89</ecNumber>
    </recommendedName>
</protein>
<feature type="domain" description="Peptidase S26" evidence="8">
    <location>
        <begin position="269"/>
        <end position="352"/>
    </location>
</feature>
<evidence type="ECO:0000256" key="2">
    <source>
        <dbReference type="ARBA" id="ARBA00009370"/>
    </source>
</evidence>
<dbReference type="EMBL" id="JAEQBW010000002">
    <property type="protein sequence ID" value="MBK6264730.1"/>
    <property type="molecule type" value="Genomic_DNA"/>
</dbReference>
<dbReference type="EC" id="3.4.21.89" evidence="3 7"/>
<dbReference type="NCBIfam" id="TIGR02227">
    <property type="entry name" value="sigpep_I_bact"/>
    <property type="match status" value="2"/>
</dbReference>
<dbReference type="GO" id="GO:0016020">
    <property type="term" value="C:membrane"/>
    <property type="evidence" value="ECO:0007669"/>
    <property type="project" value="UniProtKB-SubCell"/>
</dbReference>
<evidence type="ECO:0000256" key="4">
    <source>
        <dbReference type="ARBA" id="ARBA00019232"/>
    </source>
</evidence>
<comment type="caution">
    <text evidence="9">The sequence shown here is derived from an EMBL/GenBank/DDBJ whole genome shotgun (WGS) entry which is preliminary data.</text>
</comment>
<accession>A0A935C749</accession>
<keyword evidence="7" id="KW-0645">Protease</keyword>
<dbReference type="PROSITE" id="PS00761">
    <property type="entry name" value="SPASE_I_3"/>
    <property type="match status" value="1"/>
</dbReference>
<dbReference type="CDD" id="cd06530">
    <property type="entry name" value="S26_SPase_I"/>
    <property type="match status" value="2"/>
</dbReference>
<comment type="similarity">
    <text evidence="2 7">Belongs to the peptidase S26 family.</text>
</comment>
<dbReference type="Proteomes" id="UP000611723">
    <property type="component" value="Unassembled WGS sequence"/>
</dbReference>
<dbReference type="RefSeq" id="WP_201430400.1">
    <property type="nucleotide sequence ID" value="NZ_JAEQBW010000002.1"/>
</dbReference>
<evidence type="ECO:0000259" key="8">
    <source>
        <dbReference type="Pfam" id="PF10502"/>
    </source>
</evidence>
<dbReference type="PANTHER" id="PTHR43390:SF1">
    <property type="entry name" value="CHLOROPLAST PROCESSING PEPTIDASE"/>
    <property type="match status" value="1"/>
</dbReference>
<dbReference type="GO" id="GO:0009003">
    <property type="term" value="F:signal peptidase activity"/>
    <property type="evidence" value="ECO:0007669"/>
    <property type="project" value="UniProtKB-EC"/>
</dbReference>
<keyword evidence="5 7" id="KW-0378">Hydrolase</keyword>
<evidence type="ECO:0000256" key="5">
    <source>
        <dbReference type="ARBA" id="ARBA00022801"/>
    </source>
</evidence>
<dbReference type="AlphaFoldDB" id="A0A935C749"/>
<evidence type="ECO:0000256" key="7">
    <source>
        <dbReference type="RuleBase" id="RU362042"/>
    </source>
</evidence>
<organism evidence="9 10">
    <name type="scientific">Marivirga aurantiaca</name>
    <dbReference type="NCBI Taxonomy" id="2802615"/>
    <lineage>
        <taxon>Bacteria</taxon>
        <taxon>Pseudomonadati</taxon>
        <taxon>Bacteroidota</taxon>
        <taxon>Cytophagia</taxon>
        <taxon>Cytophagales</taxon>
        <taxon>Marivirgaceae</taxon>
        <taxon>Marivirga</taxon>
    </lineage>
</organism>
<evidence type="ECO:0000256" key="3">
    <source>
        <dbReference type="ARBA" id="ARBA00013208"/>
    </source>
</evidence>
<feature type="active site" evidence="6">
    <location>
        <position position="50"/>
    </location>
</feature>
<reference evidence="9" key="1">
    <citation type="submission" date="2021-01" db="EMBL/GenBank/DDBJ databases">
        <title>Marivirga aurantiaca sp. nov., isolated from intertidal surface sediments.</title>
        <authorList>
            <person name="Zhang M."/>
        </authorList>
    </citation>
    <scope>NUCLEOTIDE SEQUENCE</scope>
    <source>
        <strain evidence="9">S37H4</strain>
    </source>
</reference>
<feature type="active site" evidence="6">
    <location>
        <position position="138"/>
    </location>
</feature>
<proteinExistence type="inferred from homology"/>
<dbReference type="InterPro" id="IPR036286">
    <property type="entry name" value="LexA/Signal_pep-like_sf"/>
</dbReference>
<name>A0A935C749_9BACT</name>
<evidence type="ECO:0000256" key="1">
    <source>
        <dbReference type="ARBA" id="ARBA00000677"/>
    </source>
</evidence>
<dbReference type="GO" id="GO:0006465">
    <property type="term" value="P:signal peptide processing"/>
    <property type="evidence" value="ECO:0007669"/>
    <property type="project" value="InterPro"/>
</dbReference>
<dbReference type="InterPro" id="IPR019533">
    <property type="entry name" value="Peptidase_S26"/>
</dbReference>
<dbReference type="GO" id="GO:0004252">
    <property type="term" value="F:serine-type endopeptidase activity"/>
    <property type="evidence" value="ECO:0007669"/>
    <property type="project" value="InterPro"/>
</dbReference>
<dbReference type="Gene3D" id="2.10.109.10">
    <property type="entry name" value="Umud Fragment, subunit A"/>
    <property type="match status" value="2"/>
</dbReference>
<evidence type="ECO:0000313" key="9">
    <source>
        <dbReference type="EMBL" id="MBK6264730.1"/>
    </source>
</evidence>
<keyword evidence="10" id="KW-1185">Reference proteome</keyword>
<dbReference type="PRINTS" id="PR00727">
    <property type="entry name" value="LEADERPTASE"/>
</dbReference>
<feature type="domain" description="Peptidase S26" evidence="8">
    <location>
        <begin position="20"/>
        <end position="162"/>
    </location>
</feature>
<dbReference type="SUPFAM" id="SSF51306">
    <property type="entry name" value="LexA/Signal peptidase"/>
    <property type="match status" value="1"/>
</dbReference>
<gene>
    <name evidence="9" type="primary">lepB</name>
    <name evidence="9" type="ORF">JKA74_06750</name>
</gene>
<sequence length="376" mass="44004">MKIPFFNKKKKPAKPKSKAREWIDAIVFAVIAATLIRWATLEAFVIPTPSMEGTLLVGDYLFVSKLHYGSRTPITPLQLPLTHRRFYGTENVPSYLDWIQLPQFRFPGFSEVKRNDAVVFNYPEELQYPLDLREYYIKRCVGIPGDTLNIESAVLYVNGEEAFVPEDVEFSYFIKTDQTIRDRVFEEYKIWDKNYQPGYGGYSVHAHPREIEKMKALPFIDEIIFSPTVRDGEIITTDSAVVESSTFPKTPETQWNKDFYGPIYVPSEGQTIPINHDNLILYGDVLRYYEHLKDVKIKDDQLFIDGKQVNEYTFSQDYFFMMGDNRHNSWDSRYWGFVPHDHVVGKAMFIWMSMDPAKPLFSLDKIRWNRLFNGID</sequence>
<evidence type="ECO:0000256" key="6">
    <source>
        <dbReference type="PIRSR" id="PIRSR600223-1"/>
    </source>
</evidence>
<evidence type="ECO:0000313" key="10">
    <source>
        <dbReference type="Proteomes" id="UP000611723"/>
    </source>
</evidence>
<dbReference type="InterPro" id="IPR000223">
    <property type="entry name" value="Pept_S26A_signal_pept_1"/>
</dbReference>
<dbReference type="Pfam" id="PF10502">
    <property type="entry name" value="Peptidase_S26"/>
    <property type="match status" value="2"/>
</dbReference>
<comment type="subcellular location">
    <subcellularLocation>
        <location evidence="7">Membrane</location>
        <topology evidence="7">Single-pass type II membrane protein</topology>
    </subcellularLocation>
</comment>
<comment type="catalytic activity">
    <reaction evidence="1 7">
        <text>Cleavage of hydrophobic, N-terminal signal or leader sequences from secreted and periplasmic proteins.</text>
        <dbReference type="EC" id="3.4.21.89"/>
    </reaction>
</comment>
<dbReference type="PANTHER" id="PTHR43390">
    <property type="entry name" value="SIGNAL PEPTIDASE I"/>
    <property type="match status" value="1"/>
</dbReference>